<evidence type="ECO:0000256" key="1">
    <source>
        <dbReference type="ARBA" id="ARBA00004123"/>
    </source>
</evidence>
<sequence>MEKYYNMGVNWEHKTSLVNELTQGRELARQLQMHLNVASNSNPSTTTQTELACELLIQKIIASYEKALTMLNSSSSAPIAVAVEQQLQQKPTFTVAASTGVVTIRMADSPPSLNGSPRSEDSDDHKDPSKKRKGLARWTKQVRVTSGMGLEGPLDDGFSWRKYGQKDILGAKHPRGYYRCTHRNVQGCLATKQVQRSDEDPMILEITYRGRHTCSQAAASTTLTSPPPRPISPLPDQTPEPPQINQPPQSSQHNMLLSLPEGLRVITEGLDTSQDHHRDELFPSFNNNDYVGNFSPITMPTTAASISGTNYFSLPSQQGFGGNQNLQISAATESHEIISAATSATNSPTVGLDFPFAQADHQILYPNFTFDDPEFFP</sequence>
<dbReference type="EMBL" id="JBEDUW010000007">
    <property type="protein sequence ID" value="KAK9914420.1"/>
    <property type="molecule type" value="Genomic_DNA"/>
</dbReference>
<dbReference type="InterPro" id="IPR003657">
    <property type="entry name" value="WRKY_dom"/>
</dbReference>
<evidence type="ECO:0000259" key="8">
    <source>
        <dbReference type="PROSITE" id="PS50811"/>
    </source>
</evidence>
<dbReference type="PANTHER" id="PTHR32096:SF115">
    <property type="entry name" value="WRKY TRANSCRIPTION FACTOR 30-RELATED"/>
    <property type="match status" value="1"/>
</dbReference>
<keyword evidence="2" id="KW-0805">Transcription regulation</keyword>
<evidence type="ECO:0000256" key="6">
    <source>
        <dbReference type="ARBA" id="ARBA00060850"/>
    </source>
</evidence>
<dbReference type="InterPro" id="IPR036576">
    <property type="entry name" value="WRKY_dom_sf"/>
</dbReference>
<evidence type="ECO:0000256" key="7">
    <source>
        <dbReference type="SAM" id="MobiDB-lite"/>
    </source>
</evidence>
<keyword evidence="10" id="KW-1185">Reference proteome</keyword>
<evidence type="ECO:0000256" key="5">
    <source>
        <dbReference type="ARBA" id="ARBA00023242"/>
    </source>
</evidence>
<dbReference type="GO" id="GO:0042542">
    <property type="term" value="P:response to hydrogen peroxide"/>
    <property type="evidence" value="ECO:0007669"/>
    <property type="project" value="UniProtKB-ARBA"/>
</dbReference>
<dbReference type="AlphaFoldDB" id="A0AAW1W2U7"/>
<keyword evidence="3" id="KW-0238">DNA-binding</keyword>
<evidence type="ECO:0000313" key="10">
    <source>
        <dbReference type="Proteomes" id="UP001457282"/>
    </source>
</evidence>
<dbReference type="InterPro" id="IPR044810">
    <property type="entry name" value="WRKY_plant"/>
</dbReference>
<evidence type="ECO:0000256" key="4">
    <source>
        <dbReference type="ARBA" id="ARBA00023163"/>
    </source>
</evidence>
<evidence type="ECO:0000256" key="3">
    <source>
        <dbReference type="ARBA" id="ARBA00023125"/>
    </source>
</evidence>
<dbReference type="GO" id="GO:0003700">
    <property type="term" value="F:DNA-binding transcription factor activity"/>
    <property type="evidence" value="ECO:0007669"/>
    <property type="project" value="InterPro"/>
</dbReference>
<dbReference type="Pfam" id="PF03106">
    <property type="entry name" value="WRKY"/>
    <property type="match status" value="1"/>
</dbReference>
<protein>
    <recommendedName>
        <fullName evidence="8">WRKY domain-containing protein</fullName>
    </recommendedName>
</protein>
<dbReference type="Gene3D" id="2.20.25.80">
    <property type="entry name" value="WRKY domain"/>
    <property type="match status" value="1"/>
</dbReference>
<organism evidence="9 10">
    <name type="scientific">Rubus argutus</name>
    <name type="common">Southern blackberry</name>
    <dbReference type="NCBI Taxonomy" id="59490"/>
    <lineage>
        <taxon>Eukaryota</taxon>
        <taxon>Viridiplantae</taxon>
        <taxon>Streptophyta</taxon>
        <taxon>Embryophyta</taxon>
        <taxon>Tracheophyta</taxon>
        <taxon>Spermatophyta</taxon>
        <taxon>Magnoliopsida</taxon>
        <taxon>eudicotyledons</taxon>
        <taxon>Gunneridae</taxon>
        <taxon>Pentapetalae</taxon>
        <taxon>rosids</taxon>
        <taxon>fabids</taxon>
        <taxon>Rosales</taxon>
        <taxon>Rosaceae</taxon>
        <taxon>Rosoideae</taxon>
        <taxon>Rosoideae incertae sedis</taxon>
        <taxon>Rubus</taxon>
    </lineage>
</organism>
<accession>A0AAW1W2U7</accession>
<evidence type="ECO:0000313" key="9">
    <source>
        <dbReference type="EMBL" id="KAK9914420.1"/>
    </source>
</evidence>
<dbReference type="GO" id="GO:0000976">
    <property type="term" value="F:transcription cis-regulatory region binding"/>
    <property type="evidence" value="ECO:0007669"/>
    <property type="project" value="TreeGrafter"/>
</dbReference>
<dbReference type="PANTHER" id="PTHR32096">
    <property type="entry name" value="WRKY TRANSCRIPTION FACTOR 30-RELATED-RELATED"/>
    <property type="match status" value="1"/>
</dbReference>
<dbReference type="GO" id="GO:0010150">
    <property type="term" value="P:leaf senescence"/>
    <property type="evidence" value="ECO:0007669"/>
    <property type="project" value="UniProtKB-ARBA"/>
</dbReference>
<gene>
    <name evidence="9" type="ORF">M0R45_038201</name>
</gene>
<dbReference type="GO" id="GO:0010193">
    <property type="term" value="P:response to ozone"/>
    <property type="evidence" value="ECO:0007669"/>
    <property type="project" value="UniProtKB-ARBA"/>
</dbReference>
<feature type="domain" description="WRKY" evidence="8">
    <location>
        <begin position="149"/>
        <end position="212"/>
    </location>
</feature>
<name>A0AAW1W2U7_RUBAR</name>
<keyword evidence="4" id="KW-0804">Transcription</keyword>
<evidence type="ECO:0000256" key="2">
    <source>
        <dbReference type="ARBA" id="ARBA00023015"/>
    </source>
</evidence>
<dbReference type="SMART" id="SM00774">
    <property type="entry name" value="WRKY"/>
    <property type="match status" value="1"/>
</dbReference>
<dbReference type="SUPFAM" id="SSF118290">
    <property type="entry name" value="WRKY DNA-binding domain"/>
    <property type="match status" value="1"/>
</dbReference>
<comment type="subcellular location">
    <subcellularLocation>
        <location evidence="1">Nucleus</location>
    </subcellularLocation>
</comment>
<feature type="compositionally biased region" description="Basic and acidic residues" evidence="7">
    <location>
        <begin position="118"/>
        <end position="127"/>
    </location>
</feature>
<feature type="region of interest" description="Disordered" evidence="7">
    <location>
        <begin position="218"/>
        <end position="252"/>
    </location>
</feature>
<dbReference type="PROSITE" id="PS50811">
    <property type="entry name" value="WRKY"/>
    <property type="match status" value="1"/>
</dbReference>
<dbReference type="GO" id="GO:0009751">
    <property type="term" value="P:response to salicylic acid"/>
    <property type="evidence" value="ECO:0007669"/>
    <property type="project" value="UniProtKB-ARBA"/>
</dbReference>
<dbReference type="FunFam" id="2.20.25.80:FF:000009">
    <property type="entry name" value="WRKY transcription factor 53"/>
    <property type="match status" value="1"/>
</dbReference>
<dbReference type="GO" id="GO:0005634">
    <property type="term" value="C:nucleus"/>
    <property type="evidence" value="ECO:0007669"/>
    <property type="project" value="UniProtKB-SubCell"/>
</dbReference>
<dbReference type="Proteomes" id="UP001457282">
    <property type="component" value="Unassembled WGS sequence"/>
</dbReference>
<reference evidence="9 10" key="1">
    <citation type="journal article" date="2023" name="G3 (Bethesda)">
        <title>A chromosome-length genome assembly and annotation of blackberry (Rubus argutus, cv. 'Hillquist').</title>
        <authorList>
            <person name="Bruna T."/>
            <person name="Aryal R."/>
            <person name="Dudchenko O."/>
            <person name="Sargent D.J."/>
            <person name="Mead D."/>
            <person name="Buti M."/>
            <person name="Cavallini A."/>
            <person name="Hytonen T."/>
            <person name="Andres J."/>
            <person name="Pham M."/>
            <person name="Weisz D."/>
            <person name="Mascagni F."/>
            <person name="Usai G."/>
            <person name="Natali L."/>
            <person name="Bassil N."/>
            <person name="Fernandez G.E."/>
            <person name="Lomsadze A."/>
            <person name="Armour M."/>
            <person name="Olukolu B."/>
            <person name="Poorten T."/>
            <person name="Britton C."/>
            <person name="Davik J."/>
            <person name="Ashrafi H."/>
            <person name="Aiden E.L."/>
            <person name="Borodovsky M."/>
            <person name="Worthington M."/>
        </authorList>
    </citation>
    <scope>NUCLEOTIDE SEQUENCE [LARGE SCALE GENOMIC DNA]</scope>
    <source>
        <strain evidence="9">PI 553951</strain>
    </source>
</reference>
<comment type="similarity">
    <text evidence="6">Belongs to the WRKY group III family.</text>
</comment>
<proteinExistence type="inferred from homology"/>
<comment type="caution">
    <text evidence="9">The sequence shown here is derived from an EMBL/GenBank/DDBJ whole genome shotgun (WGS) entry which is preliminary data.</text>
</comment>
<feature type="region of interest" description="Disordered" evidence="7">
    <location>
        <begin position="106"/>
        <end position="137"/>
    </location>
</feature>
<feature type="compositionally biased region" description="Pro residues" evidence="7">
    <location>
        <begin position="225"/>
        <end position="245"/>
    </location>
</feature>
<keyword evidence="5" id="KW-0539">Nucleus</keyword>